<feature type="compositionally biased region" description="Basic and acidic residues" evidence="6">
    <location>
        <begin position="259"/>
        <end position="274"/>
    </location>
</feature>
<dbReference type="InterPro" id="IPR051048">
    <property type="entry name" value="Peptidase_S8/S53_subtilisin"/>
</dbReference>
<evidence type="ECO:0000256" key="1">
    <source>
        <dbReference type="ARBA" id="ARBA00011073"/>
    </source>
</evidence>
<keyword evidence="10" id="KW-1185">Reference proteome</keyword>
<dbReference type="GO" id="GO:0006508">
    <property type="term" value="P:proteolysis"/>
    <property type="evidence" value="ECO:0007669"/>
    <property type="project" value="UniProtKB-KW"/>
</dbReference>
<evidence type="ECO:0000313" key="9">
    <source>
        <dbReference type="EMBL" id="PNH06395.1"/>
    </source>
</evidence>
<dbReference type="InterPro" id="IPR015500">
    <property type="entry name" value="Peptidase_S8_subtilisin-rel"/>
</dbReference>
<organism evidence="9 10">
    <name type="scientific">Tetrabaena socialis</name>
    <dbReference type="NCBI Taxonomy" id="47790"/>
    <lineage>
        <taxon>Eukaryota</taxon>
        <taxon>Viridiplantae</taxon>
        <taxon>Chlorophyta</taxon>
        <taxon>core chlorophytes</taxon>
        <taxon>Chlorophyceae</taxon>
        <taxon>CS clade</taxon>
        <taxon>Chlamydomonadales</taxon>
        <taxon>Tetrabaenaceae</taxon>
        <taxon>Tetrabaena</taxon>
    </lineage>
</organism>
<feature type="compositionally biased region" description="Gly residues" evidence="6">
    <location>
        <begin position="235"/>
        <end position="250"/>
    </location>
</feature>
<proteinExistence type="inferred from homology"/>
<evidence type="ECO:0000256" key="6">
    <source>
        <dbReference type="SAM" id="MobiDB-lite"/>
    </source>
</evidence>
<dbReference type="EMBL" id="PGGS01000239">
    <property type="protein sequence ID" value="PNH06395.1"/>
    <property type="molecule type" value="Genomic_DNA"/>
</dbReference>
<feature type="region of interest" description="Disordered" evidence="6">
    <location>
        <begin position="484"/>
        <end position="551"/>
    </location>
</feature>
<feature type="compositionally biased region" description="Polar residues" evidence="6">
    <location>
        <begin position="90"/>
        <end position="100"/>
    </location>
</feature>
<dbReference type="InterPro" id="IPR000209">
    <property type="entry name" value="Peptidase_S8/S53_dom"/>
</dbReference>
<keyword evidence="7" id="KW-0812">Transmembrane</keyword>
<dbReference type="OrthoDB" id="5139247at2759"/>
<feature type="region of interest" description="Disordered" evidence="6">
    <location>
        <begin position="220"/>
        <end position="276"/>
    </location>
</feature>
<keyword evidence="7" id="KW-1133">Transmembrane helix</keyword>
<reference evidence="9 10" key="1">
    <citation type="journal article" date="2017" name="Mol. Biol. Evol.">
        <title>The 4-celled Tetrabaena socialis nuclear genome reveals the essential components for genetic control of cell number at the origin of multicellularity in the volvocine lineage.</title>
        <authorList>
            <person name="Featherston J."/>
            <person name="Arakaki Y."/>
            <person name="Hanschen E.R."/>
            <person name="Ferris P.J."/>
            <person name="Michod R.E."/>
            <person name="Olson B.J.S.C."/>
            <person name="Nozaki H."/>
            <person name="Durand P.M."/>
        </authorList>
    </citation>
    <scope>NUCLEOTIDE SEQUENCE [LARGE SCALE GENOMIC DNA]</scope>
    <source>
        <strain evidence="9 10">NIES-571</strain>
    </source>
</reference>
<dbReference type="Gene3D" id="3.40.50.200">
    <property type="entry name" value="Peptidase S8/S53 domain"/>
    <property type="match status" value="1"/>
</dbReference>
<feature type="compositionally biased region" description="Low complexity" evidence="6">
    <location>
        <begin position="64"/>
        <end position="86"/>
    </location>
</feature>
<dbReference type="PROSITE" id="PS00136">
    <property type="entry name" value="SUBTILASE_ASP"/>
    <property type="match status" value="1"/>
</dbReference>
<evidence type="ECO:0000256" key="3">
    <source>
        <dbReference type="ARBA" id="ARBA00022801"/>
    </source>
</evidence>
<comment type="caution">
    <text evidence="9">The sequence shown here is derived from an EMBL/GenBank/DDBJ whole genome shotgun (WGS) entry which is preliminary data.</text>
</comment>
<sequence length="1375" mass="141490">MITSIAPAGEQAVTDYPAQLPSPQRADHAPPTPMLPTTPEPPPHEVAARDMSDSYPQSGNPLFRGRGSSGRSRQQQEQQPQQLQYRISPPESTASSTTQLPLPPRIVHAASSPSYAPAPPRSSGEHSSEEAPRAPDPQGAAAAVLQPPAPAAPAPASSAASPERLAADRPERSMPSVTAVATISVRGGGDAERAGPADGGVGVPAKAAADAAAGKAAAAGAAAGPNRWSAATAGAAGGNRGGKGADGGADGTAALHESPGGKKDKGEDGGELAEKRKKRSKTPTALICCCCCCVVLGLIAAAVVLPVCLIRGCTAPKTDPDAIGQDERLYNLRLLARSQDAAKRVSDMIPPLLRGYVNVTLLDGSLVEVLDFQELSVLREVRSNLLAQYKDQLSFLIPDFPVRLSPDLNRAVQSGMSAAAAAAAGTSGGVPDVVVAVIDSGFDINHPDLRDNLWVNPGETPGDRVDNEQNSYVDDLHGFDFAGSGAACQGDWRRPPPLSQRPPPSSPPPSRSPPPPPPGKKALHPARQGKSAEAGNVCTPDADVSPEVTDEGHGTHVAGIVAATRNSAVAVAGAAPKVKLMLLKVFDAQQRVWASHVIAAYAYALRMGAHIISCSFGPYSPNLQPQPSELVEMQGQAALYDSAVRPLEAKGVLLLAAAGNELTDLNQLASVGSNYLPCTLPNSNVVCVTGSNPTDRLITAMSGNMPVGVNYGSTVVDLAAPGQDVYNTVPTAQGSYGNKTGSSMATPLVAGVAALVASVVGSAGPLAAAPNYYQAARVKALLLETADTLVGLPVRGNRRLNAQRAVQAAYASSSGSFRDFVTRLLSYRINATSTTTSQSVLVLRLAGLLRLPASGTWGVQLAGTTPASSVRLAVGQRVIALGALGATATLMAQTAGLYDFELLVLNPGQPLELRWATPSTPGTYGTPSADLFVIPSYSPAVHPRYAPNLTLDSTLSSNPAGFHVTWDYASPDPERPLQPLQPAFLASFSTGLPPSTGPYAPLRNSAYTSGALFPTPGAFAAMIREATLAAAAVPNAASSIVLPDLTVSGVYGLAIGHMTPPSNGQIQLQVTCTSCRLYVQGALVIDAALPQLLGSASAASTPVPAQSGCLALTASGSGTTAASAGGAATYTLELRFLLGDASRGVLSLQWSPCTTVGGTVGPQWSGLSGLLTSSVMWAPSTRAAVTRSALRCDLWVSRGAQDGGVVPSARDRAPLASYTLPRPGARNQNCTLFSSNPACTGVALLSAQDILPSAQTGGPSYHVRCWAFFNGSFIRGTFAMRGATLTSSSALVTSVYLGSQQIMRSASSTTPALVGFNRQSLAPRVTAVGPYLPLLSFEYPDVSATVIMGVMDGVEAFSLRDSMLIDARFVVPAQL</sequence>
<evidence type="ECO:0000256" key="5">
    <source>
        <dbReference type="PROSITE-ProRule" id="PRU01240"/>
    </source>
</evidence>
<dbReference type="PROSITE" id="PS51892">
    <property type="entry name" value="SUBTILASE"/>
    <property type="match status" value="1"/>
</dbReference>
<gene>
    <name evidence="9" type="ORF">TSOC_007230</name>
</gene>
<accession>A0A2J8A1L3</accession>
<dbReference type="CDD" id="cd07473">
    <property type="entry name" value="Peptidases_S8_Subtilisin_like"/>
    <property type="match status" value="1"/>
</dbReference>
<feature type="compositionally biased region" description="Basic and acidic residues" evidence="6">
    <location>
        <begin position="123"/>
        <end position="133"/>
    </location>
</feature>
<comment type="similarity">
    <text evidence="1 5">Belongs to the peptidase S8 family.</text>
</comment>
<name>A0A2J8A1L3_9CHLO</name>
<evidence type="ECO:0000256" key="2">
    <source>
        <dbReference type="ARBA" id="ARBA00022670"/>
    </source>
</evidence>
<feature type="active site" description="Charge relay system" evidence="5">
    <location>
        <position position="439"/>
    </location>
</feature>
<dbReference type="InterPro" id="IPR023827">
    <property type="entry name" value="Peptidase_S8_Asp-AS"/>
</dbReference>
<feature type="compositionally biased region" description="Low complexity" evidence="6">
    <location>
        <begin position="154"/>
        <end position="164"/>
    </location>
</feature>
<feature type="active site" description="Charge relay system" evidence="5">
    <location>
        <position position="553"/>
    </location>
</feature>
<feature type="non-terminal residue" evidence="9">
    <location>
        <position position="1375"/>
    </location>
</feature>
<keyword evidence="4 5" id="KW-0720">Serine protease</keyword>
<keyword evidence="7" id="KW-0472">Membrane</keyword>
<dbReference type="Pfam" id="PF00082">
    <property type="entry name" value="Peptidase_S8"/>
    <property type="match status" value="1"/>
</dbReference>
<evidence type="ECO:0000256" key="4">
    <source>
        <dbReference type="ARBA" id="ARBA00022825"/>
    </source>
</evidence>
<keyword evidence="3 5" id="KW-0378">Hydrolase</keyword>
<feature type="compositionally biased region" description="Pro residues" evidence="6">
    <location>
        <begin position="30"/>
        <end position="41"/>
    </location>
</feature>
<feature type="compositionally biased region" description="Pro residues" evidence="6">
    <location>
        <begin position="495"/>
        <end position="519"/>
    </location>
</feature>
<dbReference type="PRINTS" id="PR00723">
    <property type="entry name" value="SUBTILISIN"/>
</dbReference>
<evidence type="ECO:0000256" key="7">
    <source>
        <dbReference type="SAM" id="Phobius"/>
    </source>
</evidence>
<dbReference type="GO" id="GO:0004252">
    <property type="term" value="F:serine-type endopeptidase activity"/>
    <property type="evidence" value="ECO:0007669"/>
    <property type="project" value="UniProtKB-UniRule"/>
</dbReference>
<dbReference type="InterPro" id="IPR034204">
    <property type="entry name" value="PfSUB1-like_cat_dom"/>
</dbReference>
<dbReference type="PANTHER" id="PTHR43399">
    <property type="entry name" value="SUBTILISIN-RELATED"/>
    <property type="match status" value="1"/>
</dbReference>
<dbReference type="PANTHER" id="PTHR43399:SF4">
    <property type="entry name" value="CELL WALL-ASSOCIATED PROTEASE"/>
    <property type="match status" value="1"/>
</dbReference>
<feature type="active site" description="Charge relay system" evidence="5">
    <location>
        <position position="743"/>
    </location>
</feature>
<dbReference type="PROSITE" id="PS00137">
    <property type="entry name" value="SUBTILASE_HIS"/>
    <property type="match status" value="1"/>
</dbReference>
<dbReference type="InterPro" id="IPR036852">
    <property type="entry name" value="Peptidase_S8/S53_dom_sf"/>
</dbReference>
<keyword evidence="2 5" id="KW-0645">Protease</keyword>
<dbReference type="InterPro" id="IPR022398">
    <property type="entry name" value="Peptidase_S8_His-AS"/>
</dbReference>
<feature type="domain" description="Peptidase S8/S53" evidence="8">
    <location>
        <begin position="432"/>
        <end position="789"/>
    </location>
</feature>
<feature type="region of interest" description="Disordered" evidence="6">
    <location>
        <begin position="1"/>
        <end position="198"/>
    </location>
</feature>
<evidence type="ECO:0000313" key="10">
    <source>
        <dbReference type="Proteomes" id="UP000236333"/>
    </source>
</evidence>
<feature type="compositionally biased region" description="Low complexity" evidence="6">
    <location>
        <begin position="220"/>
        <end position="234"/>
    </location>
</feature>
<feature type="compositionally biased region" description="Basic and acidic residues" evidence="6">
    <location>
        <begin position="42"/>
        <end position="52"/>
    </location>
</feature>
<dbReference type="SUPFAM" id="SSF52743">
    <property type="entry name" value="Subtilisin-like"/>
    <property type="match status" value="1"/>
</dbReference>
<feature type="transmembrane region" description="Helical" evidence="7">
    <location>
        <begin position="285"/>
        <end position="307"/>
    </location>
</feature>
<protein>
    <submittedName>
        <fullName evidence="9">Intracellular serine protease</fullName>
    </submittedName>
</protein>
<evidence type="ECO:0000259" key="8">
    <source>
        <dbReference type="Pfam" id="PF00082"/>
    </source>
</evidence>
<dbReference type="Proteomes" id="UP000236333">
    <property type="component" value="Unassembled WGS sequence"/>
</dbReference>